<comment type="caution">
    <text evidence="2">The sequence shown here is derived from an EMBL/GenBank/DDBJ whole genome shotgun (WGS) entry which is preliminary data.</text>
</comment>
<evidence type="ECO:0000313" key="2">
    <source>
        <dbReference type="EMBL" id="OLS60592.1"/>
    </source>
</evidence>
<dbReference type="OrthoDB" id="6894274at2"/>
<reference evidence="2 3" key="1">
    <citation type="submission" date="2016-10" db="EMBL/GenBank/DDBJ databases">
        <title>Genome Sequence of Pseudomonas putida GM4FR.</title>
        <authorList>
            <person name="Poehlein A."/>
            <person name="Wemheuer F."/>
            <person name="Hollensteiner J."/>
            <person name="Wemheuer B."/>
        </authorList>
    </citation>
    <scope>NUCLEOTIDE SEQUENCE [LARGE SCALE GENOMIC DNA]</scope>
    <source>
        <strain evidence="2 3">GM4FR</strain>
    </source>
</reference>
<dbReference type="Proteomes" id="UP000186736">
    <property type="component" value="Unassembled WGS sequence"/>
</dbReference>
<keyword evidence="1" id="KW-0175">Coiled coil</keyword>
<dbReference type="AlphaFoldDB" id="A0A1Q9QZW9"/>
<evidence type="ECO:0000256" key="1">
    <source>
        <dbReference type="SAM" id="Coils"/>
    </source>
</evidence>
<evidence type="ECO:0000313" key="3">
    <source>
        <dbReference type="Proteomes" id="UP000186736"/>
    </source>
</evidence>
<proteinExistence type="predicted"/>
<sequence length="140" mass="16387">MPEETQPAWPDHFRYIDEISPDGVTIVCKRFVVVRESDHFYWIAPYRFVGLARMSLAEGRKSPHVKRVLKASHGRRFAYPDKAKALHSYKVRKRRQLGHAQLAMERAKTALEDLREVEEIADERLCAGGDFIKELNWDDY</sequence>
<dbReference type="EMBL" id="MKZO01000044">
    <property type="protein sequence ID" value="OLS60592.1"/>
    <property type="molecule type" value="Genomic_DNA"/>
</dbReference>
<accession>A0A1Q9QZW9</accession>
<name>A0A1Q9QZW9_PSEPU</name>
<protein>
    <submittedName>
        <fullName evidence="2">Uncharacterized protein</fullName>
    </submittedName>
</protein>
<gene>
    <name evidence="2" type="ORF">PSEMO_45650</name>
</gene>
<feature type="coiled-coil region" evidence="1">
    <location>
        <begin position="97"/>
        <end position="124"/>
    </location>
</feature>
<organism evidence="2 3">
    <name type="scientific">Pseudomonas putida</name>
    <name type="common">Arthrobacter siderocapsulatus</name>
    <dbReference type="NCBI Taxonomy" id="303"/>
    <lineage>
        <taxon>Bacteria</taxon>
        <taxon>Pseudomonadati</taxon>
        <taxon>Pseudomonadota</taxon>
        <taxon>Gammaproteobacteria</taxon>
        <taxon>Pseudomonadales</taxon>
        <taxon>Pseudomonadaceae</taxon>
        <taxon>Pseudomonas</taxon>
    </lineage>
</organism>
<dbReference type="RefSeq" id="WP_075805281.1">
    <property type="nucleotide sequence ID" value="NZ_MKZO01000044.1"/>
</dbReference>